<sequence length="1170" mass="133838">MAELVGGAFLSACLQVTFDRLASSDIKDYFRGRKLKNELLKKLEIALNSINQVLEDAEERQYKNPNVMKWLDELKEVVYEAEQLLDEVATEASRQKLEAEFQPSNSKVLGFFTTIINPFDKEIASRVKEMLENLNFLVEQKDILGLKKGTCAGNEDGVSWKLSNRLPTTSLVDESGICGRDDDKEEIVKILLSDSVTCNRIPIITIVGMGGIGKTTLAQLVYNDQRIDNQFDLKAWVYVSHDFDVVFVTKAILKALHSLLEEEKDLNLLQLQLKQRLMGKKFFLVLDDVWNENYLIWEVLKAPFIYGASGSRILVTTRTKKVASAMNSSQLLHLKPLEKDDCWKLFVKLAFHDKDATKYPNLVSVGRKIVEKCGGLPLAIKTLGNILHAKFSQHEWVKILESDIWHLSDNDSNINAALRLSYHNLPSHLKRCFAYCSIFPKGYEFERGQLIQLWMAEGLLNCCRIYESEEELGSEFFNDLVARSFFQQSMRRGSRFVMHDLLNDLAKSVSGEFCLRVEGDLVQDIHKRTRHFSCSQKLSLGDKCLEHICGCDRLRCLMALSWEPGRKGLMINSNVQCVLFSTLKYLRVLSFSECLLTDLVDDISNLKLLRYLDLSYTEIKRLPDSICVLHNLQTLKLIWCYRLTELPSDLYKLVNLRHLDLRMSEIKKMPKQMGRLKHLRTLTCFYIGKHSGFDIEKLGNLNHLQGTLSILKLENVIDPADAMEANMKDKRHLEGLVLNWGDKFGRCRENDDSIIERHVLEALQPNSNLKRLTILRYDGTSLPSWFSSSHLPNLVSIKLSESKFCFILPPFGQLPSLKELSISCFYGIEVIGPEFYGNDSSNIPFRSLETLKFEEMSAWKEWCSCEGHNDGEGLSCLKELSIRRCPRLRRTLPQHLRSLQKLVICDCQHLEVSIPRAANIHELELHKCENILLKDLPSSLKKATLRGSRIIESCLKQILLKNALLENLIVHDFHCPNLKWSSLDLQSHDSLGNLSITSWYSSSLPLALNLFANLHSLYLCDCPKLESFPNGSLPSSLGCLNIEGCPKLVASRVEWGLFKLYSLKELRISDDFENVESFPEERLLPPTLSDLYLTRCSKLTTTNSMGFLHLKSLKSFYIADCPRLQLLPEETLPNSLSVLWIHNCLLLEQRYQKDGEHWHKICHIPSVMTS</sequence>
<dbReference type="InterPro" id="IPR002182">
    <property type="entry name" value="NB-ARC"/>
</dbReference>
<dbReference type="InterPro" id="IPR003591">
    <property type="entry name" value="Leu-rich_rpt_typical-subtyp"/>
</dbReference>
<dbReference type="SUPFAM" id="SSF52058">
    <property type="entry name" value="L domain-like"/>
    <property type="match status" value="2"/>
</dbReference>
<dbReference type="InterPro" id="IPR032675">
    <property type="entry name" value="LRR_dom_sf"/>
</dbReference>
<keyword evidence="4" id="KW-0611">Plant defense</keyword>
<evidence type="ECO:0000259" key="10">
    <source>
        <dbReference type="Pfam" id="PF25019"/>
    </source>
</evidence>
<dbReference type="InterPro" id="IPR058922">
    <property type="entry name" value="WHD_DRP"/>
</dbReference>
<keyword evidence="2" id="KW-0677">Repeat</keyword>
<keyword evidence="1" id="KW-0433">Leucine-rich repeat</keyword>
<dbReference type="OrthoDB" id="1408525at2759"/>
<name>A0A8B8KFR0_ABRPR</name>
<reference evidence="12" key="2">
    <citation type="submission" date="2025-08" db="UniProtKB">
        <authorList>
            <consortium name="RefSeq"/>
        </authorList>
    </citation>
    <scope>IDENTIFICATION</scope>
    <source>
        <tissue evidence="12">Young leaves</tissue>
    </source>
</reference>
<feature type="coiled-coil region" evidence="6">
    <location>
        <begin position="36"/>
        <end position="91"/>
    </location>
</feature>
<accession>A0A8B8KFR0</accession>
<dbReference type="FunFam" id="3.40.50.300:FF:001091">
    <property type="entry name" value="Probable disease resistance protein At1g61300"/>
    <property type="match status" value="1"/>
</dbReference>
<dbReference type="GO" id="GO:0051707">
    <property type="term" value="P:response to other organism"/>
    <property type="evidence" value="ECO:0007669"/>
    <property type="project" value="UniProtKB-ARBA"/>
</dbReference>
<dbReference type="Pfam" id="PF25019">
    <property type="entry name" value="LRR_R13L1-DRL21"/>
    <property type="match status" value="1"/>
</dbReference>
<evidence type="ECO:0000256" key="2">
    <source>
        <dbReference type="ARBA" id="ARBA00022737"/>
    </source>
</evidence>
<keyword evidence="5" id="KW-0067">ATP-binding</keyword>
<gene>
    <name evidence="12" type="primary">LOC113854784</name>
</gene>
<feature type="domain" description="Disease resistance protein winged helix" evidence="9">
    <location>
        <begin position="438"/>
        <end position="506"/>
    </location>
</feature>
<feature type="domain" description="NB-ARC" evidence="7">
    <location>
        <begin position="181"/>
        <end position="355"/>
    </location>
</feature>
<keyword evidence="6" id="KW-0175">Coiled coil</keyword>
<dbReference type="SUPFAM" id="SSF52540">
    <property type="entry name" value="P-loop containing nucleoside triphosphate hydrolases"/>
    <property type="match status" value="1"/>
</dbReference>
<evidence type="ECO:0000259" key="7">
    <source>
        <dbReference type="Pfam" id="PF00931"/>
    </source>
</evidence>
<evidence type="ECO:0000313" key="11">
    <source>
        <dbReference type="Proteomes" id="UP000694853"/>
    </source>
</evidence>
<evidence type="ECO:0000313" key="12">
    <source>
        <dbReference type="RefSeq" id="XP_027341799.1"/>
    </source>
</evidence>
<dbReference type="AlphaFoldDB" id="A0A8B8KFR0"/>
<dbReference type="GO" id="GO:0043531">
    <property type="term" value="F:ADP binding"/>
    <property type="evidence" value="ECO:0007669"/>
    <property type="project" value="InterPro"/>
</dbReference>
<dbReference type="Gene3D" id="3.40.50.300">
    <property type="entry name" value="P-loop containing nucleotide triphosphate hydrolases"/>
    <property type="match status" value="1"/>
</dbReference>
<dbReference type="GO" id="GO:0005524">
    <property type="term" value="F:ATP binding"/>
    <property type="evidence" value="ECO:0007669"/>
    <property type="project" value="UniProtKB-KW"/>
</dbReference>
<feature type="domain" description="Disease resistance N-terminal" evidence="8">
    <location>
        <begin position="9"/>
        <end position="102"/>
    </location>
</feature>
<evidence type="ECO:0000259" key="9">
    <source>
        <dbReference type="Pfam" id="PF23559"/>
    </source>
</evidence>
<dbReference type="InterPro" id="IPR056789">
    <property type="entry name" value="LRR_R13L1-DRL21"/>
</dbReference>
<dbReference type="Gene3D" id="1.10.10.10">
    <property type="entry name" value="Winged helix-like DNA-binding domain superfamily/Winged helix DNA-binding domain"/>
    <property type="match status" value="1"/>
</dbReference>
<dbReference type="GO" id="GO:0006952">
    <property type="term" value="P:defense response"/>
    <property type="evidence" value="ECO:0007669"/>
    <property type="project" value="UniProtKB-KW"/>
</dbReference>
<dbReference type="PANTHER" id="PTHR36766:SF31">
    <property type="entry name" value="DISEASE RESISTANCE RPP13-LIKE PROTEIN 1"/>
    <property type="match status" value="1"/>
</dbReference>
<dbReference type="InterPro" id="IPR027417">
    <property type="entry name" value="P-loop_NTPase"/>
</dbReference>
<organism evidence="11 12">
    <name type="scientific">Abrus precatorius</name>
    <name type="common">Indian licorice</name>
    <name type="synonym">Glycine abrus</name>
    <dbReference type="NCBI Taxonomy" id="3816"/>
    <lineage>
        <taxon>Eukaryota</taxon>
        <taxon>Viridiplantae</taxon>
        <taxon>Streptophyta</taxon>
        <taxon>Embryophyta</taxon>
        <taxon>Tracheophyta</taxon>
        <taxon>Spermatophyta</taxon>
        <taxon>Magnoliopsida</taxon>
        <taxon>eudicotyledons</taxon>
        <taxon>Gunneridae</taxon>
        <taxon>Pentapetalae</taxon>
        <taxon>rosids</taxon>
        <taxon>fabids</taxon>
        <taxon>Fabales</taxon>
        <taxon>Fabaceae</taxon>
        <taxon>Papilionoideae</taxon>
        <taxon>50 kb inversion clade</taxon>
        <taxon>NPAAA clade</taxon>
        <taxon>indigoferoid/millettioid clade</taxon>
        <taxon>Abreae</taxon>
        <taxon>Abrus</taxon>
    </lineage>
</organism>
<dbReference type="RefSeq" id="XP_027341799.1">
    <property type="nucleotide sequence ID" value="XM_027485998.1"/>
</dbReference>
<evidence type="ECO:0000256" key="3">
    <source>
        <dbReference type="ARBA" id="ARBA00022741"/>
    </source>
</evidence>
<dbReference type="FunFam" id="1.10.10.10:FF:000322">
    <property type="entry name" value="Probable disease resistance protein At1g63360"/>
    <property type="match status" value="1"/>
</dbReference>
<evidence type="ECO:0000256" key="1">
    <source>
        <dbReference type="ARBA" id="ARBA00022614"/>
    </source>
</evidence>
<dbReference type="InterPro" id="IPR036388">
    <property type="entry name" value="WH-like_DNA-bd_sf"/>
</dbReference>
<dbReference type="KEGG" id="aprc:113854784"/>
<keyword evidence="11" id="KW-1185">Reference proteome</keyword>
<dbReference type="Pfam" id="PF23559">
    <property type="entry name" value="WHD_DRP"/>
    <property type="match status" value="1"/>
</dbReference>
<evidence type="ECO:0000259" key="8">
    <source>
        <dbReference type="Pfam" id="PF18052"/>
    </source>
</evidence>
<dbReference type="InterPro" id="IPR041118">
    <property type="entry name" value="Rx_N"/>
</dbReference>
<dbReference type="Gene3D" id="3.80.10.10">
    <property type="entry name" value="Ribonuclease Inhibitor"/>
    <property type="match status" value="2"/>
</dbReference>
<dbReference type="Pfam" id="PF00931">
    <property type="entry name" value="NB-ARC"/>
    <property type="match status" value="1"/>
</dbReference>
<dbReference type="SMART" id="SM00369">
    <property type="entry name" value="LRR_TYP"/>
    <property type="match status" value="2"/>
</dbReference>
<dbReference type="PANTHER" id="PTHR36766">
    <property type="entry name" value="PLANT BROAD-SPECTRUM MILDEW RESISTANCE PROTEIN RPW8"/>
    <property type="match status" value="1"/>
</dbReference>
<feature type="domain" description="R13L1/DRL21-like LRR repeat region" evidence="10">
    <location>
        <begin position="695"/>
        <end position="824"/>
    </location>
</feature>
<evidence type="ECO:0000256" key="6">
    <source>
        <dbReference type="SAM" id="Coils"/>
    </source>
</evidence>
<proteinExistence type="predicted"/>
<dbReference type="Proteomes" id="UP000694853">
    <property type="component" value="Unplaced"/>
</dbReference>
<dbReference type="Gene3D" id="1.20.5.4130">
    <property type="match status" value="1"/>
</dbReference>
<dbReference type="GeneID" id="113854784"/>
<protein>
    <submittedName>
        <fullName evidence="12">Disease resistance RPP13-like protein 1 isoform X1</fullName>
    </submittedName>
</protein>
<evidence type="ECO:0000256" key="5">
    <source>
        <dbReference type="ARBA" id="ARBA00022840"/>
    </source>
</evidence>
<reference evidence="11" key="1">
    <citation type="journal article" date="2019" name="Toxins">
        <title>Detection of Abrin-Like and Prepropulchellin-Like Toxin Genes and Transcripts Using Whole Genome Sequencing and Full-Length Transcript Sequencing of Abrus precatorius.</title>
        <authorList>
            <person name="Hovde B.T."/>
            <person name="Daligault H.E."/>
            <person name="Hanschen E.R."/>
            <person name="Kunde Y.A."/>
            <person name="Johnson M.B."/>
            <person name="Starkenburg S.R."/>
            <person name="Johnson S.L."/>
        </authorList>
    </citation>
    <scope>NUCLEOTIDE SEQUENCE [LARGE SCALE GENOMIC DNA]</scope>
</reference>
<dbReference type="Pfam" id="PF18052">
    <property type="entry name" value="Rx_N"/>
    <property type="match status" value="1"/>
</dbReference>
<dbReference type="PRINTS" id="PR00364">
    <property type="entry name" value="DISEASERSIST"/>
</dbReference>
<keyword evidence="3" id="KW-0547">Nucleotide-binding</keyword>
<evidence type="ECO:0000256" key="4">
    <source>
        <dbReference type="ARBA" id="ARBA00022821"/>
    </source>
</evidence>